<accession>A0A4P6WRZ0</accession>
<keyword evidence="1" id="KW-0472">Membrane</keyword>
<organism evidence="2 3">
    <name type="scientific">Citrobacter arsenatis</name>
    <dbReference type="NCBI Taxonomy" id="2546350"/>
    <lineage>
        <taxon>Bacteria</taxon>
        <taxon>Pseudomonadati</taxon>
        <taxon>Pseudomonadota</taxon>
        <taxon>Gammaproteobacteria</taxon>
        <taxon>Enterobacterales</taxon>
        <taxon>Enterobacteriaceae</taxon>
        <taxon>Citrobacter</taxon>
    </lineage>
</organism>
<sequence length="292" mass="32833">MPQNMSAPSSGPCSLISLKKRLLDLNEYHDAPFTIQEDGNDLVVICDYVDAKWENIYGVGGLKGRFQIKLLFDDVGKQVGYQEKSTSSEWEAGPEKIGFKKEFQLGRRKEFKLGGAWGLKKNGELGKVYSYDFESSSVTAPIFNVIKESGWRIKSTFYVGKKRSAKLKVFACLAFIAILTISILSFVFFMTTGVKEAARAEIDLLRENSYILAYAQTASEMREKITSEDFKLAMKSYNFENIEDYSFNNISVEGGRGVLSGSVKFNDGNVFDITIIMIQEESMWKMLSVDIG</sequence>
<keyword evidence="1" id="KW-0812">Transmembrane</keyword>
<dbReference type="KEGG" id="cars:E1B03_22150"/>
<dbReference type="Proteomes" id="UP000293850">
    <property type="component" value="Chromosome"/>
</dbReference>
<gene>
    <name evidence="2" type="ORF">E1B03_22150</name>
</gene>
<dbReference type="AlphaFoldDB" id="A0A4P6WRZ0"/>
<evidence type="ECO:0000313" key="2">
    <source>
        <dbReference type="EMBL" id="QBM24986.1"/>
    </source>
</evidence>
<keyword evidence="3" id="KW-1185">Reference proteome</keyword>
<evidence type="ECO:0000256" key="1">
    <source>
        <dbReference type="SAM" id="Phobius"/>
    </source>
</evidence>
<dbReference type="EMBL" id="CP037864">
    <property type="protein sequence ID" value="QBM24986.1"/>
    <property type="molecule type" value="Genomic_DNA"/>
</dbReference>
<dbReference type="RefSeq" id="WP_080626110.1">
    <property type="nucleotide sequence ID" value="NZ_CP037864.1"/>
</dbReference>
<proteinExistence type="predicted"/>
<name>A0A4P6WRZ0_9ENTR</name>
<feature type="transmembrane region" description="Helical" evidence="1">
    <location>
        <begin position="169"/>
        <end position="190"/>
    </location>
</feature>
<keyword evidence="1" id="KW-1133">Transmembrane helix</keyword>
<evidence type="ECO:0000313" key="3">
    <source>
        <dbReference type="Proteomes" id="UP000293850"/>
    </source>
</evidence>
<reference evidence="2 3" key="1">
    <citation type="submission" date="2019-03" db="EMBL/GenBank/DDBJ databases">
        <title>Complete genome sequence of an arsenate-respiring bacteria, Citrobacter sp. LY-1.</title>
        <authorList>
            <person name="Wang H."/>
            <person name="Liu Y."/>
            <person name="Li Q."/>
            <person name="Huang J."/>
        </authorList>
    </citation>
    <scope>NUCLEOTIDE SEQUENCE [LARGE SCALE GENOMIC DNA]</scope>
    <source>
        <strain evidence="2 3">LY-1</strain>
    </source>
</reference>
<protein>
    <submittedName>
        <fullName evidence="2">Uncharacterized protein</fullName>
    </submittedName>
</protein>